<sequence length="262" mass="28074">MVRITVCLLTLLLLSGCELLPDTSDEQVTDSGASLVDAVEGDKAADNNDSGGLLDNLRTRTDPVADDPAWAPVNPRKEREPYAAETGSLFNTTSNNSLYDDSKPRGIGDIITVSLDENTKAAKSADADLSKNNDASMDPLELGGQEMKLGDYNLSYALKNGNKFSGSSAANQSNSISGTITVQVIDVLANGNLVIRGEKWLTLNTGDEYVRLSGTIRPQDISYDNTIASNRIANARIQYSGTGTNQDMQEPGFLARFFNVAL</sequence>
<organism evidence="14 15">
    <name type="scientific">Vibrio viridaestus</name>
    <dbReference type="NCBI Taxonomy" id="2487322"/>
    <lineage>
        <taxon>Bacteria</taxon>
        <taxon>Pseudomonadati</taxon>
        <taxon>Pseudomonadota</taxon>
        <taxon>Gammaproteobacteria</taxon>
        <taxon>Vibrionales</taxon>
        <taxon>Vibrionaceae</taxon>
        <taxon>Vibrio</taxon>
    </lineage>
</organism>
<feature type="signal peptide" evidence="13">
    <location>
        <begin position="1"/>
        <end position="20"/>
    </location>
</feature>
<evidence type="ECO:0000256" key="5">
    <source>
        <dbReference type="ARBA" id="ARBA00022729"/>
    </source>
</evidence>
<dbReference type="Pfam" id="PF02107">
    <property type="entry name" value="FlgH"/>
    <property type="match status" value="1"/>
</dbReference>
<comment type="similarity">
    <text evidence="3 11">Belongs to the FlgH family.</text>
</comment>
<keyword evidence="14" id="KW-0969">Cilium</keyword>
<keyword evidence="9 11" id="KW-0998">Cell outer membrane</keyword>
<evidence type="ECO:0000256" key="6">
    <source>
        <dbReference type="ARBA" id="ARBA00023136"/>
    </source>
</evidence>
<keyword evidence="14" id="KW-0966">Cell projection</keyword>
<name>A0A3N9TI75_9VIBR</name>
<evidence type="ECO:0000256" key="1">
    <source>
        <dbReference type="ARBA" id="ARBA00002591"/>
    </source>
</evidence>
<evidence type="ECO:0000256" key="3">
    <source>
        <dbReference type="ARBA" id="ARBA00006929"/>
    </source>
</evidence>
<dbReference type="GO" id="GO:0009279">
    <property type="term" value="C:cell outer membrane"/>
    <property type="evidence" value="ECO:0007669"/>
    <property type="project" value="UniProtKB-SubCell"/>
</dbReference>
<evidence type="ECO:0000313" key="14">
    <source>
        <dbReference type="EMBL" id="RQW63998.1"/>
    </source>
</evidence>
<keyword evidence="15" id="KW-1185">Reference proteome</keyword>
<dbReference type="PROSITE" id="PS51257">
    <property type="entry name" value="PROKAR_LIPOPROTEIN"/>
    <property type="match status" value="1"/>
</dbReference>
<dbReference type="NCBIfam" id="NF001302">
    <property type="entry name" value="PRK00249.1-2"/>
    <property type="match status" value="1"/>
</dbReference>
<dbReference type="RefSeq" id="WP_124936120.1">
    <property type="nucleotide sequence ID" value="NZ_RJVQ01000002.1"/>
</dbReference>
<evidence type="ECO:0000313" key="15">
    <source>
        <dbReference type="Proteomes" id="UP000281112"/>
    </source>
</evidence>
<dbReference type="OrthoDB" id="9789463at2"/>
<evidence type="ECO:0000256" key="13">
    <source>
        <dbReference type="SAM" id="SignalP"/>
    </source>
</evidence>
<dbReference type="Proteomes" id="UP000281112">
    <property type="component" value="Unassembled WGS sequence"/>
</dbReference>
<dbReference type="GO" id="GO:0003774">
    <property type="term" value="F:cytoskeletal motor activity"/>
    <property type="evidence" value="ECO:0007669"/>
    <property type="project" value="InterPro"/>
</dbReference>
<gene>
    <name evidence="11 14" type="primary">flgH</name>
    <name evidence="14" type="ORF">EES38_05175</name>
</gene>
<evidence type="ECO:0000256" key="9">
    <source>
        <dbReference type="ARBA" id="ARBA00023237"/>
    </source>
</evidence>
<dbReference type="AlphaFoldDB" id="A0A3N9TI75"/>
<evidence type="ECO:0000256" key="7">
    <source>
        <dbReference type="ARBA" id="ARBA00023139"/>
    </source>
</evidence>
<dbReference type="EMBL" id="RJVQ01000002">
    <property type="protein sequence ID" value="RQW63998.1"/>
    <property type="molecule type" value="Genomic_DNA"/>
</dbReference>
<evidence type="ECO:0000256" key="4">
    <source>
        <dbReference type="ARBA" id="ARBA00011439"/>
    </source>
</evidence>
<comment type="subcellular location">
    <subcellularLocation>
        <location evidence="11">Cell outer membrane</location>
        <topology evidence="11">Lipid-anchor</topology>
    </subcellularLocation>
    <subcellularLocation>
        <location evidence="11">Bacterial flagellum basal body</location>
    </subcellularLocation>
    <subcellularLocation>
        <location evidence="2">Membrane</location>
        <topology evidence="2">Lipid-anchor</topology>
    </subcellularLocation>
</comment>
<feature type="region of interest" description="Disordered" evidence="12">
    <location>
        <begin position="40"/>
        <end position="82"/>
    </location>
</feature>
<keyword evidence="8 11" id="KW-0975">Bacterial flagellum</keyword>
<comment type="caution">
    <text evidence="14">The sequence shown here is derived from an EMBL/GenBank/DDBJ whole genome shotgun (WGS) entry which is preliminary data.</text>
</comment>
<keyword evidence="14" id="KW-0282">Flagellum</keyword>
<accession>A0A3N9TI75</accession>
<evidence type="ECO:0000256" key="8">
    <source>
        <dbReference type="ARBA" id="ARBA00023143"/>
    </source>
</evidence>
<dbReference type="HAMAP" id="MF_00415">
    <property type="entry name" value="FlgH"/>
    <property type="match status" value="1"/>
</dbReference>
<reference evidence="14 15" key="1">
    <citation type="submission" date="2018-11" db="EMBL/GenBank/DDBJ databases">
        <title>Vibrio LJC006 sp. nov., isolated from seawater during the bloom of the enteromorpha.</title>
        <authorList>
            <person name="Liang J."/>
        </authorList>
    </citation>
    <scope>NUCLEOTIDE SEQUENCE [LARGE SCALE GENOMIC DNA]</scope>
    <source>
        <strain evidence="14 15">LJC006</strain>
    </source>
</reference>
<evidence type="ECO:0000256" key="12">
    <source>
        <dbReference type="SAM" id="MobiDB-lite"/>
    </source>
</evidence>
<keyword evidence="7" id="KW-0564">Palmitate</keyword>
<proteinExistence type="inferred from homology"/>
<keyword evidence="10 11" id="KW-0449">Lipoprotein</keyword>
<dbReference type="PANTHER" id="PTHR34933:SF1">
    <property type="entry name" value="FLAGELLAR L-RING PROTEIN"/>
    <property type="match status" value="1"/>
</dbReference>
<comment type="subunit">
    <text evidence="4 11">The basal body constitutes a major portion of the flagellar organelle and consists of four rings (L,P,S, and M) mounted on a central rod.</text>
</comment>
<evidence type="ECO:0000256" key="2">
    <source>
        <dbReference type="ARBA" id="ARBA00004635"/>
    </source>
</evidence>
<keyword evidence="5 11" id="KW-0732">Signal</keyword>
<keyword evidence="6 11" id="KW-0472">Membrane</keyword>
<protein>
    <recommendedName>
        <fullName evidence="11">Flagellar L-ring protein</fullName>
    </recommendedName>
    <alternativeName>
        <fullName evidence="11">Basal body L-ring protein</fullName>
    </alternativeName>
</protein>
<evidence type="ECO:0000256" key="10">
    <source>
        <dbReference type="ARBA" id="ARBA00023288"/>
    </source>
</evidence>
<dbReference type="GO" id="GO:0071973">
    <property type="term" value="P:bacterial-type flagellum-dependent cell motility"/>
    <property type="evidence" value="ECO:0007669"/>
    <property type="project" value="InterPro"/>
</dbReference>
<feature type="chain" id="PRO_5018166316" description="Flagellar L-ring protein" evidence="13">
    <location>
        <begin position="21"/>
        <end position="262"/>
    </location>
</feature>
<dbReference type="PRINTS" id="PR01008">
    <property type="entry name" value="FLGLRINGFLGH"/>
</dbReference>
<dbReference type="GO" id="GO:0009427">
    <property type="term" value="C:bacterial-type flagellum basal body, distal rod, L ring"/>
    <property type="evidence" value="ECO:0007669"/>
    <property type="project" value="InterPro"/>
</dbReference>
<dbReference type="PANTHER" id="PTHR34933">
    <property type="entry name" value="FLAGELLAR L-RING PROTEIN"/>
    <property type="match status" value="1"/>
</dbReference>
<dbReference type="InterPro" id="IPR000527">
    <property type="entry name" value="Flag_Lring"/>
</dbReference>
<comment type="function">
    <text evidence="1 11">Assembles around the rod to form the L-ring and probably protects the motor/basal body from shearing forces during rotation.</text>
</comment>
<evidence type="ECO:0000256" key="11">
    <source>
        <dbReference type="HAMAP-Rule" id="MF_00415"/>
    </source>
</evidence>